<accession>V6LB42</accession>
<dbReference type="GO" id="GO:0006457">
    <property type="term" value="P:protein folding"/>
    <property type="evidence" value="ECO:0007669"/>
    <property type="project" value="TreeGrafter"/>
</dbReference>
<keyword evidence="4" id="KW-1185">Reference proteome</keyword>
<evidence type="ECO:0000313" key="2">
    <source>
        <dbReference type="EMBL" id="EST41453.1"/>
    </source>
</evidence>
<dbReference type="Proteomes" id="UP000018208">
    <property type="component" value="Unassembled WGS sequence"/>
</dbReference>
<organism evidence="2">
    <name type="scientific">Spironucleus salmonicida</name>
    <dbReference type="NCBI Taxonomy" id="348837"/>
    <lineage>
        <taxon>Eukaryota</taxon>
        <taxon>Metamonada</taxon>
        <taxon>Diplomonadida</taxon>
        <taxon>Hexamitidae</taxon>
        <taxon>Hexamitinae</taxon>
        <taxon>Spironucleus</taxon>
    </lineage>
</organism>
<dbReference type="OrthoDB" id="45518at2759"/>
<evidence type="ECO:0000313" key="4">
    <source>
        <dbReference type="Proteomes" id="UP000018208"/>
    </source>
</evidence>
<sequence length="248" mass="28750">MSLLPQYKITNHRADAPETTEWEDIFHKKFEGTHANEVHQKLVEAEYAEQVSKIRTDRLEQNIAHDLSSNSSSFSDFLDEEDKVFFEQERQKRKDIITQLRSQKRFGQIKRISRQDYVSEVEENVNILVYIDSEHLRECKLINALLNEVAQRFIHLKILVIDFQQASSGMPEAAVPMLVYYKQGAEKPEKIAVQSGLAQIGGWNLKVEDIIVILSKKGMIEAQFDDQENAPTIEKIMMRGIKGEKDWK</sequence>
<dbReference type="SUPFAM" id="SSF52833">
    <property type="entry name" value="Thioredoxin-like"/>
    <property type="match status" value="1"/>
</dbReference>
<reference evidence="3" key="2">
    <citation type="submission" date="2020-12" db="EMBL/GenBank/DDBJ databases">
        <title>New Spironucleus salmonicida genome in near-complete chromosomes.</title>
        <authorList>
            <person name="Xu F."/>
            <person name="Kurt Z."/>
            <person name="Jimenez-Gonzalez A."/>
            <person name="Astvaldsson A."/>
            <person name="Andersson J.O."/>
            <person name="Svard S.G."/>
        </authorList>
    </citation>
    <scope>NUCLEOTIDE SEQUENCE</scope>
    <source>
        <strain evidence="3">ATCC 50377</strain>
    </source>
</reference>
<dbReference type="InterPro" id="IPR051498">
    <property type="entry name" value="Phosducin-like_chap/apop_reg"/>
</dbReference>
<name>V6LB42_9EUKA</name>
<dbReference type="Gene3D" id="3.40.30.10">
    <property type="entry name" value="Glutaredoxin"/>
    <property type="match status" value="1"/>
</dbReference>
<evidence type="ECO:0000313" key="3">
    <source>
        <dbReference type="EMBL" id="KAH0572392.1"/>
    </source>
</evidence>
<dbReference type="VEuPathDB" id="GiardiaDB:SS50377_26602"/>
<dbReference type="PANTHER" id="PTHR45809:SF3">
    <property type="entry name" value="VIRAL IAP-ASSOCIATED FACTOR HOMOLOG"/>
    <property type="match status" value="1"/>
</dbReference>
<proteinExistence type="inferred from homology"/>
<reference evidence="2 3" key="1">
    <citation type="journal article" date="2014" name="PLoS Genet.">
        <title>The Genome of Spironucleus salmonicida Highlights a Fish Pathogen Adapted to Fluctuating Environments.</title>
        <authorList>
            <person name="Xu F."/>
            <person name="Jerlstrom-Hultqvist J."/>
            <person name="Einarsson E."/>
            <person name="Astvaldsson A."/>
            <person name="Svard S.G."/>
            <person name="Andersson J.O."/>
        </authorList>
    </citation>
    <scope>NUCLEOTIDE SEQUENCE</scope>
    <source>
        <strain evidence="3">ATCC 50377</strain>
    </source>
</reference>
<dbReference type="InterPro" id="IPR036249">
    <property type="entry name" value="Thioredoxin-like_sf"/>
</dbReference>
<dbReference type="EMBL" id="KI546170">
    <property type="protein sequence ID" value="EST41453.1"/>
    <property type="molecule type" value="Genomic_DNA"/>
</dbReference>
<gene>
    <name evidence="2" type="ORF">SS50377_19172</name>
    <name evidence="3" type="ORF">SS50377_26602</name>
</gene>
<dbReference type="EMBL" id="AUWU02000006">
    <property type="protein sequence ID" value="KAH0572392.1"/>
    <property type="molecule type" value="Genomic_DNA"/>
</dbReference>
<evidence type="ECO:0000256" key="1">
    <source>
        <dbReference type="ARBA" id="ARBA00009686"/>
    </source>
</evidence>
<comment type="similarity">
    <text evidence="1">Belongs to the phosducin family.</text>
</comment>
<protein>
    <submittedName>
        <fullName evidence="2">Phosducin-like family protein</fullName>
    </submittedName>
    <submittedName>
        <fullName evidence="3">Thioredoxin-like family protein</fullName>
    </submittedName>
</protein>
<dbReference type="AlphaFoldDB" id="V6LB42"/>
<dbReference type="PANTHER" id="PTHR45809">
    <property type="entry name" value="VIRAL IAP-ASSOCIATED FACTOR HOMOLOG"/>
    <property type="match status" value="1"/>
</dbReference>
<dbReference type="GO" id="GO:0005737">
    <property type="term" value="C:cytoplasm"/>
    <property type="evidence" value="ECO:0007669"/>
    <property type="project" value="TreeGrafter"/>
</dbReference>